<accession>A0A401GM18</accession>
<proteinExistence type="predicted"/>
<dbReference type="OrthoDB" id="3222238at2759"/>
<reference evidence="1 2" key="1">
    <citation type="journal article" date="2018" name="Sci. Rep.">
        <title>Genome sequence of the cauliflower mushroom Sparassis crispa (Hanabiratake) and its association with beneficial usage.</title>
        <authorList>
            <person name="Kiyama R."/>
            <person name="Furutani Y."/>
            <person name="Kawaguchi K."/>
            <person name="Nakanishi T."/>
        </authorList>
    </citation>
    <scope>NUCLEOTIDE SEQUENCE [LARGE SCALE GENOMIC DNA]</scope>
</reference>
<protein>
    <recommendedName>
        <fullName evidence="3">F-box domain-containing protein</fullName>
    </recommendedName>
</protein>
<sequence length="336" mass="38236">MNSALVCKAFSHAALDILWEEVEDFLHLLKTIGPNLAQDSPSHYILRGCILQARWERFYSYASRIRVLHVGEHETKYTISTSVYDRLTFQARHRRLFPSLVDLHWKARRAVGSCLLTFITPSLRRVRVTYELKTRTGERATPDHSFRDALYVLGSEAPLFSELELLGNVCYSRSLPAVADFTFLKDLRIVGDVSASAVIRCCGPLPTLVHLELCALAGAGKSDGPLLDGFYGLEEFSVRGRASVIAHLLHHIKSPSLFKVSVTFQDYNWDQWTECLQLLYPFKGLLRHLTCRGCLLVIVDKPPLVLNFGFIMKPLWTLDDFEPSTSVFSTLWYQLR</sequence>
<dbReference type="GeneID" id="38780164"/>
<gene>
    <name evidence="1" type="ORF">SCP_0502950</name>
</gene>
<keyword evidence="2" id="KW-1185">Reference proteome</keyword>
<dbReference type="EMBL" id="BFAD01000005">
    <property type="protein sequence ID" value="GBE83247.1"/>
    <property type="molecule type" value="Genomic_DNA"/>
</dbReference>
<name>A0A401GM18_9APHY</name>
<evidence type="ECO:0008006" key="3">
    <source>
        <dbReference type="Google" id="ProtNLM"/>
    </source>
</evidence>
<evidence type="ECO:0000313" key="2">
    <source>
        <dbReference type="Proteomes" id="UP000287166"/>
    </source>
</evidence>
<dbReference type="RefSeq" id="XP_027614160.1">
    <property type="nucleotide sequence ID" value="XM_027758359.1"/>
</dbReference>
<dbReference type="InParanoid" id="A0A401GM18"/>
<comment type="caution">
    <text evidence="1">The sequence shown here is derived from an EMBL/GenBank/DDBJ whole genome shotgun (WGS) entry which is preliminary data.</text>
</comment>
<evidence type="ECO:0000313" key="1">
    <source>
        <dbReference type="EMBL" id="GBE83247.1"/>
    </source>
</evidence>
<dbReference type="AlphaFoldDB" id="A0A401GM18"/>
<dbReference type="Proteomes" id="UP000287166">
    <property type="component" value="Unassembled WGS sequence"/>
</dbReference>
<organism evidence="1 2">
    <name type="scientific">Sparassis crispa</name>
    <dbReference type="NCBI Taxonomy" id="139825"/>
    <lineage>
        <taxon>Eukaryota</taxon>
        <taxon>Fungi</taxon>
        <taxon>Dikarya</taxon>
        <taxon>Basidiomycota</taxon>
        <taxon>Agaricomycotina</taxon>
        <taxon>Agaricomycetes</taxon>
        <taxon>Polyporales</taxon>
        <taxon>Sparassidaceae</taxon>
        <taxon>Sparassis</taxon>
    </lineage>
</organism>